<name>A0A8K0L559_9PEZI</name>
<dbReference type="InterPro" id="IPR051601">
    <property type="entry name" value="Serine_prot/Carboxylest_S33"/>
</dbReference>
<keyword evidence="5" id="KW-0732">Signal</keyword>
<comment type="caution">
    <text evidence="8">The sequence shown here is derived from an EMBL/GenBank/DDBJ whole genome shotgun (WGS) entry which is preliminary data.</text>
</comment>
<feature type="signal peptide" evidence="5">
    <location>
        <begin position="1"/>
        <end position="17"/>
    </location>
</feature>
<keyword evidence="9" id="KW-1185">Reference proteome</keyword>
<dbReference type="EMBL" id="JAESVG020000005">
    <property type="protein sequence ID" value="KAG8627655.1"/>
    <property type="molecule type" value="Genomic_DNA"/>
</dbReference>
<keyword evidence="2" id="KW-0378">Hydrolase</keyword>
<sequence>MKYSIALLALSASVVSALPHTERQSTLNWVPCEAATPVGKTLRCASLDVPLDYTSPSSEKLRLALYRIPALKQPAKGSILFNFGGPGVSTGEYFTGDGYEFPILSNNEYDLVGFDPRGTGLTIPYSCFSNDRARAQALYNNKELNGGSQKAIESQFKFGSKLAEACQKTMAKTGQLMGTSYVAQDMLQIVEALNEDGLLRFWGFSYGTVLGSAFASMYPDKVEKMILDGNVNIDEWYTGINAESGRNSDDVAAGFFSSCVANPTKCVLAEGNLTAQQLETKVFDFIYSLQTRTNYTILGEQIPYAYVLSRFFNALYAPKYWPVTAQALKAIMTRNATLFRATLDPQQPLAFQDEGLESFYGISCSDGDFRASRADQLTDPIKALYKYSFMYGELEVNTLAKCAQWPFLAKDREVAPYSATTKSPILFIGNTYDPITPLVSAFNTSSMFPGSAVLQHNGYGHCSSASPSLCTARWTQAYWANGTLPPPGTVCQPDIALFSGQGWSSLLPLLDNMNSTGKNYTDGSTIGENLPTWKGDGTVDGGIISGGQRGGTYGPCPVCPGGVFGSGSSQAGGQNGNAGTRYGNGQGSRSSIGVGSGQGKSNAPSGGRAPISPVKPFTGGAARSAASYTVAVMVSLFVWSLYLM</sequence>
<dbReference type="Pfam" id="PF00561">
    <property type="entry name" value="Abhydrolase_1"/>
    <property type="match status" value="1"/>
</dbReference>
<dbReference type="PANTHER" id="PTHR43248">
    <property type="entry name" value="2-SUCCINYL-6-HYDROXY-2,4-CYCLOHEXADIENE-1-CARBOXYLATE SYNTHASE"/>
    <property type="match status" value="1"/>
</dbReference>
<dbReference type="OrthoDB" id="425534at2759"/>
<keyword evidence="4" id="KW-1133">Transmembrane helix</keyword>
<dbReference type="GO" id="GO:0016787">
    <property type="term" value="F:hydrolase activity"/>
    <property type="evidence" value="ECO:0007669"/>
    <property type="project" value="UniProtKB-KW"/>
</dbReference>
<protein>
    <recommendedName>
        <fullName evidence="10">Peptidase S33 tripeptidyl aminopeptidase-like C-terminal domain-containing protein</fullName>
    </recommendedName>
</protein>
<gene>
    <name evidence="8" type="ORF">KVT40_005138</name>
</gene>
<dbReference type="Gene3D" id="3.40.50.1820">
    <property type="entry name" value="alpha/beta hydrolase"/>
    <property type="match status" value="1"/>
</dbReference>
<feature type="chain" id="PRO_5035465208" description="Peptidase S33 tripeptidyl aminopeptidase-like C-terminal domain-containing protein" evidence="5">
    <location>
        <begin position="18"/>
        <end position="644"/>
    </location>
</feature>
<evidence type="ECO:0000256" key="4">
    <source>
        <dbReference type="SAM" id="Phobius"/>
    </source>
</evidence>
<accession>A0A8K0L559</accession>
<feature type="transmembrane region" description="Helical" evidence="4">
    <location>
        <begin position="625"/>
        <end position="643"/>
    </location>
</feature>
<feature type="region of interest" description="Disordered" evidence="3">
    <location>
        <begin position="570"/>
        <end position="611"/>
    </location>
</feature>
<evidence type="ECO:0000256" key="3">
    <source>
        <dbReference type="SAM" id="MobiDB-lite"/>
    </source>
</evidence>
<evidence type="ECO:0000259" key="6">
    <source>
        <dbReference type="Pfam" id="PF00561"/>
    </source>
</evidence>
<feature type="domain" description="Peptidase S33 tripeptidyl aminopeptidase-like C-terminal" evidence="7">
    <location>
        <begin position="391"/>
        <end position="491"/>
    </location>
</feature>
<evidence type="ECO:0000256" key="5">
    <source>
        <dbReference type="SAM" id="SignalP"/>
    </source>
</evidence>
<dbReference type="SUPFAM" id="SSF53474">
    <property type="entry name" value="alpha/beta-Hydrolases"/>
    <property type="match status" value="1"/>
</dbReference>
<dbReference type="Proteomes" id="UP000809789">
    <property type="component" value="Unassembled WGS sequence"/>
</dbReference>
<evidence type="ECO:0000313" key="8">
    <source>
        <dbReference type="EMBL" id="KAG8627655.1"/>
    </source>
</evidence>
<organism evidence="8 9">
    <name type="scientific">Elsinoe batatas</name>
    <dbReference type="NCBI Taxonomy" id="2601811"/>
    <lineage>
        <taxon>Eukaryota</taxon>
        <taxon>Fungi</taxon>
        <taxon>Dikarya</taxon>
        <taxon>Ascomycota</taxon>
        <taxon>Pezizomycotina</taxon>
        <taxon>Dothideomycetes</taxon>
        <taxon>Dothideomycetidae</taxon>
        <taxon>Myriangiales</taxon>
        <taxon>Elsinoaceae</taxon>
        <taxon>Elsinoe</taxon>
    </lineage>
</organism>
<dbReference type="Pfam" id="PF08386">
    <property type="entry name" value="Abhydrolase_4"/>
    <property type="match status" value="1"/>
</dbReference>
<dbReference type="InterPro" id="IPR013595">
    <property type="entry name" value="Pept_S33_TAP-like_C"/>
</dbReference>
<evidence type="ECO:0000256" key="2">
    <source>
        <dbReference type="ARBA" id="ARBA00022801"/>
    </source>
</evidence>
<comment type="similarity">
    <text evidence="1">Belongs to the peptidase S33 family.</text>
</comment>
<dbReference type="InterPro" id="IPR029058">
    <property type="entry name" value="AB_hydrolase_fold"/>
</dbReference>
<dbReference type="InterPro" id="IPR000073">
    <property type="entry name" value="AB_hydrolase_1"/>
</dbReference>
<evidence type="ECO:0000313" key="9">
    <source>
        <dbReference type="Proteomes" id="UP000809789"/>
    </source>
</evidence>
<evidence type="ECO:0000259" key="7">
    <source>
        <dbReference type="Pfam" id="PF08386"/>
    </source>
</evidence>
<keyword evidence="4" id="KW-0472">Membrane</keyword>
<dbReference type="PANTHER" id="PTHR43248:SF25">
    <property type="entry name" value="AB HYDROLASE-1 DOMAIN-CONTAINING PROTEIN-RELATED"/>
    <property type="match status" value="1"/>
</dbReference>
<feature type="compositionally biased region" description="Polar residues" evidence="3">
    <location>
        <begin position="587"/>
        <end position="604"/>
    </location>
</feature>
<proteinExistence type="inferred from homology"/>
<evidence type="ECO:0000256" key="1">
    <source>
        <dbReference type="ARBA" id="ARBA00010088"/>
    </source>
</evidence>
<keyword evidence="4" id="KW-0812">Transmembrane</keyword>
<feature type="domain" description="AB hydrolase-1" evidence="6">
    <location>
        <begin position="79"/>
        <end position="243"/>
    </location>
</feature>
<evidence type="ECO:0008006" key="10">
    <source>
        <dbReference type="Google" id="ProtNLM"/>
    </source>
</evidence>
<reference evidence="8" key="1">
    <citation type="submission" date="2021-07" db="EMBL/GenBank/DDBJ databases">
        <title>Elsinoe batatas strain:CRI-CJ2 Genome sequencing and assembly.</title>
        <authorList>
            <person name="Huang L."/>
        </authorList>
    </citation>
    <scope>NUCLEOTIDE SEQUENCE</scope>
    <source>
        <strain evidence="8">CRI-CJ2</strain>
    </source>
</reference>
<dbReference type="AlphaFoldDB" id="A0A8K0L559"/>